<evidence type="ECO:0000313" key="1">
    <source>
        <dbReference type="EMBL" id="KTD15925.1"/>
    </source>
</evidence>
<dbReference type="EMBL" id="LNYH01000137">
    <property type="protein sequence ID" value="KTD15925.1"/>
    <property type="molecule type" value="Genomic_DNA"/>
</dbReference>
<sequence length="87" mass="10053">MTKDISYADQLFESLSDTIENIGKEDPDYDDKQKALDILNVLESLLAYTIYTTCITSENVRDSAEESYMNIKRQALEMIRRNPPEDI</sequence>
<evidence type="ECO:0000313" key="3">
    <source>
        <dbReference type="Proteomes" id="UP000054761"/>
    </source>
</evidence>
<protein>
    <submittedName>
        <fullName evidence="1">Uncharacterized protein</fullName>
    </submittedName>
</protein>
<reference evidence="1 3" key="1">
    <citation type="submission" date="2015-11" db="EMBL/GenBank/DDBJ databases">
        <title>Genomic analysis of 38 Legionella species identifies large and diverse effector repertoires.</title>
        <authorList>
            <person name="Burstein D."/>
            <person name="Amaro F."/>
            <person name="Zusman T."/>
            <person name="Lifshitz Z."/>
            <person name="Cohen O."/>
            <person name="Gilbert J.A."/>
            <person name="Pupko T."/>
            <person name="Shuman H.A."/>
            <person name="Segal G."/>
        </authorList>
    </citation>
    <scope>NUCLEOTIDE SEQUENCE [LARGE SCALE GENOMIC DNA]</scope>
    <source>
        <strain evidence="1 3">Bercovier 4</strain>
    </source>
</reference>
<dbReference type="RefSeq" id="WP_058502537.1">
    <property type="nucleotide sequence ID" value="NZ_CAAAJA010000031.1"/>
</dbReference>
<dbReference type="AlphaFoldDB" id="A0A0W0V748"/>
<dbReference type="Proteomes" id="UP000054761">
    <property type="component" value="Unassembled WGS sequence"/>
</dbReference>
<reference evidence="2 4" key="2">
    <citation type="submission" date="2019-03" db="EMBL/GenBank/DDBJ databases">
        <title>Diverse conjugative elements silence natural transformation in Legionella species.</title>
        <authorList>
            <person name="Durieux I."/>
            <person name="Ginevra C."/>
            <person name="Attaiech L."/>
            <person name="Picq K."/>
            <person name="Juan P.A."/>
            <person name="Jarraud S."/>
            <person name="Charpentier X."/>
        </authorList>
    </citation>
    <scope>NUCLEOTIDE SEQUENCE [LARGE SCALE GENOMIC DNA]</scope>
    <source>
        <strain evidence="2 4">HL-0427-4011</strain>
    </source>
</reference>
<dbReference type="OrthoDB" id="5650379at2"/>
<proteinExistence type="predicted"/>
<name>A0A0W0V748_9GAMM</name>
<evidence type="ECO:0000313" key="4">
    <source>
        <dbReference type="Proteomes" id="UP000295517"/>
    </source>
</evidence>
<organism evidence="1 3">
    <name type="scientific">Legionella israelensis</name>
    <dbReference type="NCBI Taxonomy" id="454"/>
    <lineage>
        <taxon>Bacteria</taxon>
        <taxon>Pseudomonadati</taxon>
        <taxon>Pseudomonadota</taxon>
        <taxon>Gammaproteobacteria</taxon>
        <taxon>Legionellales</taxon>
        <taxon>Legionellaceae</taxon>
        <taxon>Legionella</taxon>
    </lineage>
</organism>
<dbReference type="Proteomes" id="UP000295517">
    <property type="component" value="Chromosome"/>
</dbReference>
<gene>
    <name evidence="2" type="ORF">E3983_02545</name>
    <name evidence="1" type="ORF">Lisr_2237</name>
</gene>
<keyword evidence="3" id="KW-1185">Reference proteome</keyword>
<accession>A0A0W0V748</accession>
<dbReference type="EMBL" id="CP038254">
    <property type="protein sequence ID" value="QBR83339.1"/>
    <property type="molecule type" value="Genomic_DNA"/>
</dbReference>
<dbReference type="PATRIC" id="fig|454.4.peg.2444"/>
<evidence type="ECO:0000313" key="2">
    <source>
        <dbReference type="EMBL" id="QBR83339.1"/>
    </source>
</evidence>